<organism evidence="1">
    <name type="scientific">Brugia timori</name>
    <dbReference type="NCBI Taxonomy" id="42155"/>
    <lineage>
        <taxon>Eukaryota</taxon>
        <taxon>Metazoa</taxon>
        <taxon>Ecdysozoa</taxon>
        <taxon>Nematoda</taxon>
        <taxon>Chromadorea</taxon>
        <taxon>Rhabditida</taxon>
        <taxon>Spirurina</taxon>
        <taxon>Spiruromorpha</taxon>
        <taxon>Filarioidea</taxon>
        <taxon>Onchocercidae</taxon>
        <taxon>Brugia</taxon>
    </lineage>
</organism>
<name>A0A0R3QH58_9BILA</name>
<evidence type="ECO:0000313" key="1">
    <source>
        <dbReference type="WBParaSite" id="BTMF_0000571801-mRNA-1"/>
    </source>
</evidence>
<proteinExistence type="predicted"/>
<sequence length="35" mass="3944">LYFMINIPGREVTKKERCIPATTGLAAWLAAWPPQ</sequence>
<dbReference type="AlphaFoldDB" id="A0A0R3QH58"/>
<reference evidence="1" key="1">
    <citation type="submission" date="2017-02" db="UniProtKB">
        <authorList>
            <consortium name="WormBaseParasite"/>
        </authorList>
    </citation>
    <scope>IDENTIFICATION</scope>
</reference>
<protein>
    <submittedName>
        <fullName evidence="1">Glutathione S-transferase</fullName>
    </submittedName>
</protein>
<dbReference type="WBParaSite" id="BTMF_0000571801-mRNA-1">
    <property type="protein sequence ID" value="BTMF_0000571801-mRNA-1"/>
    <property type="gene ID" value="BTMF_0000571801"/>
</dbReference>
<accession>A0A0R3QH58</accession>